<accession>A0ABX0VCX7</accession>
<dbReference type="RefSeq" id="WP_167673231.1">
    <property type="nucleotide sequence ID" value="NZ_JAATJS010000003.1"/>
</dbReference>
<proteinExistence type="predicted"/>
<dbReference type="Pfam" id="PF09722">
    <property type="entry name" value="Xre_MbcA_ParS_C"/>
    <property type="match status" value="1"/>
</dbReference>
<protein>
    <submittedName>
        <fullName evidence="2">DUF2384 domain-containing protein</fullName>
    </submittedName>
</protein>
<name>A0ABX0VCX7_9HYPH</name>
<dbReference type="Proteomes" id="UP000707352">
    <property type="component" value="Unassembled WGS sequence"/>
</dbReference>
<organism evidence="2 3">
    <name type="scientific">Microvirga terricola</name>
    <dbReference type="NCBI Taxonomy" id="2719797"/>
    <lineage>
        <taxon>Bacteria</taxon>
        <taxon>Pseudomonadati</taxon>
        <taxon>Pseudomonadota</taxon>
        <taxon>Alphaproteobacteria</taxon>
        <taxon>Hyphomicrobiales</taxon>
        <taxon>Methylobacteriaceae</taxon>
        <taxon>Microvirga</taxon>
    </lineage>
</organism>
<evidence type="ECO:0000313" key="3">
    <source>
        <dbReference type="Proteomes" id="UP000707352"/>
    </source>
</evidence>
<comment type="caution">
    <text evidence="2">The sequence shown here is derived from an EMBL/GenBank/DDBJ whole genome shotgun (WGS) entry which is preliminary data.</text>
</comment>
<evidence type="ECO:0000259" key="1">
    <source>
        <dbReference type="Pfam" id="PF09722"/>
    </source>
</evidence>
<keyword evidence="3" id="KW-1185">Reference proteome</keyword>
<sequence>MSDPRNIDEWQRIRSPGLNDFLELVERWTLSEDDQAQLLRCGSVDQLRRWIAINQTDGAIIFSSHQTARIAAVLRVAEAARHLFSSEQEERCWLSNPNTALPFLGRTPLSMLRNDSTESIWDVRRYLMGLIQGGPGPNEIDSDFIPYTDDDLRWT</sequence>
<dbReference type="EMBL" id="JAATJS010000003">
    <property type="protein sequence ID" value="NIX77358.1"/>
    <property type="molecule type" value="Genomic_DNA"/>
</dbReference>
<reference evidence="2 3" key="1">
    <citation type="submission" date="2020-03" db="EMBL/GenBank/DDBJ databases">
        <title>The genome sequence of Microvirga sp. c23x22.</title>
        <authorList>
            <person name="Zhang X."/>
        </authorList>
    </citation>
    <scope>NUCLEOTIDE SEQUENCE [LARGE SCALE GENOMIC DNA]</scope>
    <source>
        <strain evidence="3">c23x22</strain>
    </source>
</reference>
<evidence type="ECO:0000313" key="2">
    <source>
        <dbReference type="EMBL" id="NIX77358.1"/>
    </source>
</evidence>
<feature type="domain" description="Antitoxin Xre/MbcA/ParS-like toxin-binding" evidence="1">
    <location>
        <begin position="79"/>
        <end position="129"/>
    </location>
</feature>
<dbReference type="InterPro" id="IPR024467">
    <property type="entry name" value="Xre/MbcA/ParS-like_toxin-bd"/>
</dbReference>
<gene>
    <name evidence="2" type="ORF">HB375_12145</name>
</gene>